<protein>
    <recommendedName>
        <fullName evidence="1">ADF-H domain-containing protein</fullName>
    </recommendedName>
</protein>
<dbReference type="Proteomes" id="UP001295684">
    <property type="component" value="Unassembled WGS sequence"/>
</dbReference>
<evidence type="ECO:0000313" key="2">
    <source>
        <dbReference type="EMBL" id="CAI2378191.1"/>
    </source>
</evidence>
<dbReference type="InterPro" id="IPR029006">
    <property type="entry name" value="ADF-H/Gelsolin-like_dom_sf"/>
</dbReference>
<gene>
    <name evidence="2" type="ORF">ECRASSUSDP1_LOCUS19586</name>
</gene>
<dbReference type="Pfam" id="PF00241">
    <property type="entry name" value="Cofilin_ADF"/>
    <property type="match status" value="1"/>
</dbReference>
<dbReference type="GO" id="GO:0003779">
    <property type="term" value="F:actin binding"/>
    <property type="evidence" value="ECO:0007669"/>
    <property type="project" value="InterPro"/>
</dbReference>
<keyword evidence="3" id="KW-1185">Reference proteome</keyword>
<dbReference type="PROSITE" id="PS51263">
    <property type="entry name" value="ADF_H"/>
    <property type="match status" value="1"/>
</dbReference>
<sequence>MGVGVYIEKDDGSAVNKIVFFSYVPDEYTGMDKLFYSAFKDSIRKEFEGIAKCIQANDKDDVDEKEAISNFF</sequence>
<proteinExistence type="predicted"/>
<organism evidence="2 3">
    <name type="scientific">Euplotes crassus</name>
    <dbReference type="NCBI Taxonomy" id="5936"/>
    <lineage>
        <taxon>Eukaryota</taxon>
        <taxon>Sar</taxon>
        <taxon>Alveolata</taxon>
        <taxon>Ciliophora</taxon>
        <taxon>Intramacronucleata</taxon>
        <taxon>Spirotrichea</taxon>
        <taxon>Hypotrichia</taxon>
        <taxon>Euplotida</taxon>
        <taxon>Euplotidae</taxon>
        <taxon>Moneuplotes</taxon>
    </lineage>
</organism>
<dbReference type="Gene3D" id="3.40.20.10">
    <property type="entry name" value="Severin"/>
    <property type="match status" value="1"/>
</dbReference>
<accession>A0AAD1XS33</accession>
<reference evidence="2" key="1">
    <citation type="submission" date="2023-07" db="EMBL/GenBank/DDBJ databases">
        <authorList>
            <consortium name="AG Swart"/>
            <person name="Singh M."/>
            <person name="Singh A."/>
            <person name="Seah K."/>
            <person name="Emmerich C."/>
        </authorList>
    </citation>
    <scope>NUCLEOTIDE SEQUENCE</scope>
    <source>
        <strain evidence="2">DP1</strain>
    </source>
</reference>
<feature type="domain" description="ADF-H" evidence="1">
    <location>
        <begin position="1"/>
        <end position="72"/>
    </location>
</feature>
<dbReference type="InterPro" id="IPR002108">
    <property type="entry name" value="ADF-H"/>
</dbReference>
<dbReference type="SUPFAM" id="SSF55753">
    <property type="entry name" value="Actin depolymerizing proteins"/>
    <property type="match status" value="1"/>
</dbReference>
<dbReference type="EMBL" id="CAMPGE010019889">
    <property type="protein sequence ID" value="CAI2378191.1"/>
    <property type="molecule type" value="Genomic_DNA"/>
</dbReference>
<comment type="caution">
    <text evidence="2">The sequence shown here is derived from an EMBL/GenBank/DDBJ whole genome shotgun (WGS) entry which is preliminary data.</text>
</comment>
<dbReference type="AlphaFoldDB" id="A0AAD1XS33"/>
<name>A0AAD1XS33_EUPCR</name>
<evidence type="ECO:0000313" key="3">
    <source>
        <dbReference type="Proteomes" id="UP001295684"/>
    </source>
</evidence>
<evidence type="ECO:0000259" key="1">
    <source>
        <dbReference type="PROSITE" id="PS51263"/>
    </source>
</evidence>